<dbReference type="Gene3D" id="1.20.1280.50">
    <property type="match status" value="1"/>
</dbReference>
<organism evidence="2 3">
    <name type="scientific">Lepisosteus oculatus</name>
    <name type="common">Spotted gar</name>
    <dbReference type="NCBI Taxonomy" id="7918"/>
    <lineage>
        <taxon>Eukaryota</taxon>
        <taxon>Metazoa</taxon>
        <taxon>Chordata</taxon>
        <taxon>Craniata</taxon>
        <taxon>Vertebrata</taxon>
        <taxon>Euteleostomi</taxon>
        <taxon>Actinopterygii</taxon>
        <taxon>Neopterygii</taxon>
        <taxon>Holostei</taxon>
        <taxon>Semionotiformes</taxon>
        <taxon>Lepisosteidae</taxon>
        <taxon>Lepisosteus</taxon>
    </lineage>
</organism>
<reference evidence="2" key="2">
    <citation type="submission" date="2025-08" db="UniProtKB">
        <authorList>
            <consortium name="Ensembl"/>
        </authorList>
    </citation>
    <scope>IDENTIFICATION</scope>
</reference>
<dbReference type="GO" id="GO:0005085">
    <property type="term" value="F:guanyl-nucleotide exchange factor activity"/>
    <property type="evidence" value="ECO:0000318"/>
    <property type="project" value="GO_Central"/>
</dbReference>
<accession>W5NFM3</accession>
<sequence length="991" mass="112978">MDTVSSSVLKSRVRSSPHSVKQWQLPSIDFHPAITERLLTTTETRFSTWTPITNKISNQQLFQERLNLILHWFDLWTDHQRKQFIHNVLMRCSKSQLKFTRDWFTEVVPVTNLDFTSVLPRCISLYILSFLNPKELSQAAQVSWHWKFLAEQDCLWMPKCVRHGWFLPYSPSDNEYGAWKRHYVACVMNLDYLTPREAADIYGTLNEPKEEAEELEERLRERMIRKTIREKVTEYKKASLKSRPAWLSNSWTAGMSKVQSDNLQAHLKGRTLPCVLKSKDKRLNANSAETLSKNMGRNCSIVQEKTRSQWSLSKLLAQENQGTLQKQLLVTSLNPPCQSALHVLLVSSRVPGYEMLLYSTKVRVVPLLYDYCGTTLEALLYRVEQALQGQVTQSVGIFTEGNPGEIALLQDCTITERTVLSPKVREFWEKLSGYVSEGGSVDIFFPLAVSEPGKDIISKISTLTGLDVSTPIGITTGSYHHILSEWLGRTSGPCSSYFNEAPLLWWCRQAERLDQILKSLGEQMRPQLCELQAEMCGRVIGQFLFDAAAVSEIHADLELTRALTEGLAELSRDRCENPLEFLSDFLQRRAEGGSGEKSHKAFLTECDPGNLTEHPKSVAAQVGSADRRTVFARELLHSERGYVQLLEVIRHVYVRSLRAALSSNRAILSSSSVLIIFTDILDILEINSQFLEELTERLQEWGPAQCVGDVCVKFGARLRSYTNFFNNYSTIVRTIDKCRETIPSFRAFLKRHDKTLGTKMMSLHDLLLLPSTRFEEYLSLLHGVSSHTPPEHPDHAHLSSALDTLTRYRDFIRQANPIGTLGRLYNVKMKHNPSWSLFQLKQTVNGDSKMMEAQKMIQSCPNLMEANRYLIRIQDVAQLSSPDKEINASLRIYEHVSDLSLFLFNDALVICSRHISHVPFEHGCKRTLVFLASVALHRLAIADITDTKYVKNAFALQGPKRQWICATEREEDKFTWISALQSAVNAAIEKH</sequence>
<dbReference type="GO" id="GO:0005634">
    <property type="term" value="C:nucleus"/>
    <property type="evidence" value="ECO:0000318"/>
    <property type="project" value="GO_Central"/>
</dbReference>
<feature type="domain" description="DH" evidence="1">
    <location>
        <begin position="627"/>
        <end position="815"/>
    </location>
</feature>
<dbReference type="Pfam" id="PF00621">
    <property type="entry name" value="RhoGEF"/>
    <property type="match status" value="1"/>
</dbReference>
<name>W5NFM3_LEPOC</name>
<dbReference type="CDD" id="cd22173">
    <property type="entry name" value="F-box_ECT2L"/>
    <property type="match status" value="1"/>
</dbReference>
<dbReference type="Gene3D" id="2.30.29.30">
    <property type="entry name" value="Pleckstrin-homology domain (PH domain)/Phosphotyrosine-binding domain (PTB)"/>
    <property type="match status" value="1"/>
</dbReference>
<dbReference type="GO" id="GO:0005938">
    <property type="term" value="C:cell cortex"/>
    <property type="evidence" value="ECO:0000318"/>
    <property type="project" value="GO_Central"/>
</dbReference>
<dbReference type="EMBL" id="AHAT01008295">
    <property type="status" value="NOT_ANNOTATED_CDS"/>
    <property type="molecule type" value="Genomic_DNA"/>
</dbReference>
<dbReference type="InterPro" id="IPR052805">
    <property type="entry name" value="GEF_Ubiquitin-Prot_Reg"/>
</dbReference>
<dbReference type="InterPro" id="IPR011993">
    <property type="entry name" value="PH-like_dom_sf"/>
</dbReference>
<evidence type="ECO:0000313" key="3">
    <source>
        <dbReference type="Proteomes" id="UP000018468"/>
    </source>
</evidence>
<dbReference type="GeneTree" id="ENSGT00940000158839"/>
<dbReference type="eggNOG" id="KOG0274">
    <property type="taxonomic scope" value="Eukaryota"/>
</dbReference>
<dbReference type="OMA" id="GIDIFCP"/>
<dbReference type="STRING" id="7918.ENSLOCP00000019432"/>
<dbReference type="Bgee" id="ENSLOCG00000015786">
    <property type="expression patterns" value="Expressed in intestine and 8 other cell types or tissues"/>
</dbReference>
<dbReference type="SUPFAM" id="SSF81383">
    <property type="entry name" value="F-box domain"/>
    <property type="match status" value="1"/>
</dbReference>
<dbReference type="InterPro" id="IPR000219">
    <property type="entry name" value="DH_dom"/>
</dbReference>
<dbReference type="Pfam" id="PF05186">
    <property type="entry name" value="Dpy-30"/>
    <property type="match status" value="1"/>
</dbReference>
<dbReference type="Proteomes" id="UP000018468">
    <property type="component" value="Linkage group LG1"/>
</dbReference>
<keyword evidence="3" id="KW-1185">Reference proteome</keyword>
<evidence type="ECO:0000313" key="2">
    <source>
        <dbReference type="Ensembl" id="ENSLOCP00000019432.1"/>
    </source>
</evidence>
<reference evidence="3" key="1">
    <citation type="submission" date="2011-12" db="EMBL/GenBank/DDBJ databases">
        <title>The Draft Genome of Lepisosteus oculatus.</title>
        <authorList>
            <consortium name="The Broad Institute Genome Assembly &amp; Analysis Group"/>
            <consortium name="Computational R&amp;D Group"/>
            <consortium name="and Sequencing Platform"/>
            <person name="Di Palma F."/>
            <person name="Alfoldi J."/>
            <person name="Johnson J."/>
            <person name="Berlin A."/>
            <person name="Gnerre S."/>
            <person name="Jaffe D."/>
            <person name="MacCallum I."/>
            <person name="Young S."/>
            <person name="Walker B.J."/>
            <person name="Lander E.S."/>
            <person name="Lindblad-Toh K."/>
        </authorList>
    </citation>
    <scope>NUCLEOTIDE SEQUENCE [LARGE SCALE GENOMIC DNA]</scope>
</reference>
<dbReference type="GO" id="GO:0007399">
    <property type="term" value="P:nervous system development"/>
    <property type="evidence" value="ECO:0000318"/>
    <property type="project" value="GO_Central"/>
</dbReference>
<dbReference type="SMART" id="SM00325">
    <property type="entry name" value="RhoGEF"/>
    <property type="match status" value="1"/>
</dbReference>
<proteinExistence type="predicted"/>
<dbReference type="Pfam" id="PF12937">
    <property type="entry name" value="F-box-like"/>
    <property type="match status" value="1"/>
</dbReference>
<dbReference type="HOGENOM" id="CLU_013595_0_0_1"/>
<protein>
    <submittedName>
        <fullName evidence="2">Epithelial cell transforming 2 like</fullName>
    </submittedName>
</protein>
<reference evidence="2" key="3">
    <citation type="submission" date="2025-09" db="UniProtKB">
        <authorList>
            <consortium name="Ensembl"/>
        </authorList>
    </citation>
    <scope>IDENTIFICATION</scope>
</reference>
<dbReference type="Pfam" id="PF14252">
    <property type="entry name" value="DUF4347"/>
    <property type="match status" value="1"/>
</dbReference>
<dbReference type="PANTHER" id="PTHR46857">
    <property type="entry name" value="EPITHELIAL CELL-TRANSFORMING SEQUENCE 2 ONCOGENE-LIKE"/>
    <property type="match status" value="1"/>
</dbReference>
<dbReference type="PROSITE" id="PS50010">
    <property type="entry name" value="DH_2"/>
    <property type="match status" value="1"/>
</dbReference>
<dbReference type="InterPro" id="IPR035899">
    <property type="entry name" value="DBL_dom_sf"/>
</dbReference>
<dbReference type="GO" id="GO:0000281">
    <property type="term" value="P:mitotic cytokinesis"/>
    <property type="evidence" value="ECO:0000318"/>
    <property type="project" value="GO_Central"/>
</dbReference>
<dbReference type="eggNOG" id="KOG3524">
    <property type="taxonomic scope" value="Eukaryota"/>
</dbReference>
<dbReference type="InterPro" id="IPR036047">
    <property type="entry name" value="F-box-like_dom_sf"/>
</dbReference>
<dbReference type="InParanoid" id="W5NFM3"/>
<dbReference type="SUPFAM" id="SSF48065">
    <property type="entry name" value="DBL homology domain (DH-domain)"/>
    <property type="match status" value="1"/>
</dbReference>
<dbReference type="Gene3D" id="1.20.900.10">
    <property type="entry name" value="Dbl homology (DH) domain"/>
    <property type="match status" value="1"/>
</dbReference>
<dbReference type="AlphaFoldDB" id="W5NFM3"/>
<dbReference type="InterPro" id="IPR025592">
    <property type="entry name" value="DUF4347"/>
</dbReference>
<dbReference type="InterPro" id="IPR007858">
    <property type="entry name" value="Dpy-30_motif"/>
</dbReference>
<dbReference type="Gene3D" id="1.20.890.10">
    <property type="entry name" value="cAMP-dependent protein kinase regulatory subunit, dimerization-anchoring domain"/>
    <property type="match status" value="1"/>
</dbReference>
<dbReference type="CDD" id="cd00160">
    <property type="entry name" value="RhoGEF"/>
    <property type="match status" value="1"/>
</dbReference>
<dbReference type="InterPro" id="IPR001810">
    <property type="entry name" value="F-box_dom"/>
</dbReference>
<evidence type="ECO:0000259" key="1">
    <source>
        <dbReference type="PROSITE" id="PS50010"/>
    </source>
</evidence>
<dbReference type="SUPFAM" id="SSF50729">
    <property type="entry name" value="PH domain-like"/>
    <property type="match status" value="1"/>
</dbReference>
<dbReference type="Ensembl" id="ENSLOCT00000019464.1">
    <property type="protein sequence ID" value="ENSLOCP00000019432.1"/>
    <property type="gene ID" value="ENSLOCG00000015786.1"/>
</dbReference>
<dbReference type="PANTHER" id="PTHR46857:SF1">
    <property type="entry name" value="EPITHELIAL CELL-TRANSFORMING SEQUENCE 2 ONCOGENE-LIKE"/>
    <property type="match status" value="1"/>
</dbReference>